<dbReference type="Pfam" id="PF00411">
    <property type="entry name" value="Ribosomal_S11"/>
    <property type="match status" value="1"/>
</dbReference>
<evidence type="ECO:0000256" key="2">
    <source>
        <dbReference type="ARBA" id="ARBA00022980"/>
    </source>
</evidence>
<dbReference type="InterPro" id="IPR018102">
    <property type="entry name" value="Ribosomal_uS11_CS"/>
</dbReference>
<comment type="similarity">
    <text evidence="1 4">Belongs to the universal ribosomal protein uS11 family.</text>
</comment>
<dbReference type="InterPro" id="IPR001971">
    <property type="entry name" value="Ribosomal_uS11"/>
</dbReference>
<dbReference type="SUPFAM" id="SSF53137">
    <property type="entry name" value="Translational machinery components"/>
    <property type="match status" value="1"/>
</dbReference>
<geneLocation type="mitochondrion" evidence="5"/>
<keyword evidence="3 4" id="KW-0687">Ribonucleoprotein</keyword>
<evidence type="ECO:0000256" key="1">
    <source>
        <dbReference type="ARBA" id="ARBA00006194"/>
    </source>
</evidence>
<dbReference type="Gene3D" id="3.30.420.80">
    <property type="entry name" value="Ribosomal protein S11"/>
    <property type="match status" value="1"/>
</dbReference>
<proteinExistence type="inferred from homology"/>
<dbReference type="PROSITE" id="PS00054">
    <property type="entry name" value="RIBOSOMAL_S11"/>
    <property type="match status" value="1"/>
</dbReference>
<gene>
    <name evidence="5" type="primary">rps11</name>
</gene>
<evidence type="ECO:0000313" key="5">
    <source>
        <dbReference type="EMBL" id="AJF36692.1"/>
    </source>
</evidence>
<protein>
    <submittedName>
        <fullName evidence="5">Ribosomal protein S11</fullName>
    </submittedName>
</protein>
<keyword evidence="2 4" id="KW-0689">Ribosomal protein</keyword>
<name>A0A0B5GWF0_KLEFL</name>
<dbReference type="InterPro" id="IPR036967">
    <property type="entry name" value="Ribosomal_uS11_sf"/>
</dbReference>
<dbReference type="AlphaFoldDB" id="A0A0B5GWF0"/>
<dbReference type="GO" id="GO:0005840">
    <property type="term" value="C:ribosome"/>
    <property type="evidence" value="ECO:0007669"/>
    <property type="project" value="UniProtKB-KW"/>
</dbReference>
<dbReference type="NCBIfam" id="NF003698">
    <property type="entry name" value="PRK05309.1"/>
    <property type="match status" value="1"/>
</dbReference>
<dbReference type="EMBL" id="KP165386">
    <property type="protein sequence ID" value="AJF36692.1"/>
    <property type="molecule type" value="Genomic_DNA"/>
</dbReference>
<organism evidence="5">
    <name type="scientific">Klebsormidium flaccidum</name>
    <name type="common">Filamentous green alga</name>
    <name type="synonym">Ulothrix flaccida</name>
    <dbReference type="NCBI Taxonomy" id="3175"/>
    <lineage>
        <taxon>Eukaryota</taxon>
        <taxon>Viridiplantae</taxon>
        <taxon>Streptophyta</taxon>
        <taxon>Klebsormidiophyceae</taxon>
        <taxon>Klebsormidiales</taxon>
        <taxon>Klebsormidiaceae</taxon>
        <taxon>Klebsormidium</taxon>
    </lineage>
</organism>
<dbReference type="GO" id="GO:1990904">
    <property type="term" value="C:ribonucleoprotein complex"/>
    <property type="evidence" value="ECO:0007669"/>
    <property type="project" value="UniProtKB-KW"/>
</dbReference>
<dbReference type="HAMAP" id="MF_01310">
    <property type="entry name" value="Ribosomal_uS11"/>
    <property type="match status" value="1"/>
</dbReference>
<keyword evidence="5" id="KW-0496">Mitochondrion</keyword>
<accession>A0A0B5GWF0</accession>
<dbReference type="GO" id="GO:0003735">
    <property type="term" value="F:structural constituent of ribosome"/>
    <property type="evidence" value="ECO:0007669"/>
    <property type="project" value="InterPro"/>
</dbReference>
<reference evidence="5" key="1">
    <citation type="journal article" date="2014" name="Nucleic Acids Res.">
        <title>Widespread occurrence of organelle genome-encoded 5S rRNAs including permuted molecules.</title>
        <authorList>
            <person name="Valach M."/>
            <person name="Burger G."/>
            <person name="Gray M.W."/>
            <person name="Lang B.F."/>
        </authorList>
    </citation>
    <scope>NUCLEOTIDE SEQUENCE</scope>
    <source>
        <strain evidence="5">NIES-2285</strain>
    </source>
</reference>
<evidence type="ECO:0000256" key="4">
    <source>
        <dbReference type="RuleBase" id="RU003629"/>
    </source>
</evidence>
<evidence type="ECO:0000256" key="3">
    <source>
        <dbReference type="ARBA" id="ARBA00023274"/>
    </source>
</evidence>
<dbReference type="PANTHER" id="PTHR11759">
    <property type="entry name" value="40S RIBOSOMAL PROTEIN S14/30S RIBOSOMAL PROTEIN S11"/>
    <property type="match status" value="1"/>
</dbReference>
<dbReference type="GO" id="GO:0006412">
    <property type="term" value="P:translation"/>
    <property type="evidence" value="ECO:0007669"/>
    <property type="project" value="InterPro"/>
</dbReference>
<sequence>MIHATLQMKTSSHRALRKKTLAVIKDSSGKPILFCSLTPRSKKRNKGAKSHTFKKCVTQWGTPVPSMRFLPVESGGKSLSPKGIGAKRKKSLFFSVKPWAVAQGVKQKKDSFFSAQGGSLATRGKWKQQSKSLNGVQQRYAQKRTQRGVKRTAASKWNGFAPFLALRSSKPQSQRRRRLIVSFLKELASRQSTTLAYGERRATNRAVAPCFAPIPFGERLFAPIPFGERLFAPIPFGERLFAPRKGLKWLYAPLPVNLDALNTSNKRMTHPALPLNHYGCVPILSPDQTPSGADLLKTLRGNLSPRLRHKSLDLEAKLLGLKLGKACIFKGIQSIDVVIQEYTKPTCLLLQGLRMAGVRFNRLRILRAADYNYDVNSVSDREMKRLGLARENSRPFFPSLKGSNFEKLSTPNPHVLFPFEKSNFVSGASAPHIIALPGGSDFIPLPGGSDFIRGTSVSHYVPLPIESNFIPLSKETKIVTGGNRSHFVSWLLDVSPKNELLQILVKSRLIKTSTRHTFWQARSFKYKIEKLLYRKNRRGAIRERVYCPLIQKKAVKKWKAFTDFSTALKTKEQAFVQRTPFYRLRRSFAPFLSKSSSTTYHLLPKARKRVKKRVAWLRPKKFHTFENYGSSLQKSGSFQKRPRFRVNQTRIIANVQNTLNNTIITITDRFGNTKVWCSSGSIGLKASRRSTNYAAQSVAEAVAKKCRKLGIRRVEVRVQGVGYGKPSALKGLRIGGLQIKRIVDTTPKPHNGCRAPKKRRV</sequence>